<gene>
    <name evidence="2" type="ORF">GCM10011594_06190</name>
</gene>
<evidence type="ECO:0000313" key="3">
    <source>
        <dbReference type="Proteomes" id="UP000655208"/>
    </source>
</evidence>
<evidence type="ECO:0000313" key="2">
    <source>
        <dbReference type="EMBL" id="GGL89367.1"/>
    </source>
</evidence>
<dbReference type="EMBL" id="BMNA01000001">
    <property type="protein sequence ID" value="GGL89367.1"/>
    <property type="molecule type" value="Genomic_DNA"/>
</dbReference>
<reference evidence="2" key="1">
    <citation type="journal article" date="2014" name="Int. J. Syst. Evol. Microbiol.">
        <title>Complete genome sequence of Corynebacterium casei LMG S-19264T (=DSM 44701T), isolated from a smear-ripened cheese.</title>
        <authorList>
            <consortium name="US DOE Joint Genome Institute (JGI-PGF)"/>
            <person name="Walter F."/>
            <person name="Albersmeier A."/>
            <person name="Kalinowski J."/>
            <person name="Ruckert C."/>
        </authorList>
    </citation>
    <scope>NUCLEOTIDE SEQUENCE</scope>
    <source>
        <strain evidence="2">CGMCC 4.7308</strain>
    </source>
</reference>
<proteinExistence type="predicted"/>
<reference evidence="2" key="2">
    <citation type="submission" date="2020-09" db="EMBL/GenBank/DDBJ databases">
        <authorList>
            <person name="Sun Q."/>
            <person name="Zhou Y."/>
        </authorList>
    </citation>
    <scope>NUCLEOTIDE SEQUENCE</scope>
    <source>
        <strain evidence="2">CGMCC 4.7308</strain>
    </source>
</reference>
<dbReference type="Proteomes" id="UP000655208">
    <property type="component" value="Unassembled WGS sequence"/>
</dbReference>
<keyword evidence="3" id="KW-1185">Reference proteome</keyword>
<accession>A0A917WB63</accession>
<sequence>MRLLHGFVAPVRPAHDPGVRRPVRIQVHRRCPSVRLPFSSAEHGGDDPPAGCRPPGGTDAGPPERSWGMEQWYWWTGPVAFGLAWLAVGRPTRRSGPRSARRPRPGAAAARVGFRHAPAVREPVLVSAGGSRPAEPLHARTLRPVPVRGASALSAETSGGRRSRGTAVRWRHCHYGATVDPGRRRFGTGSGTAL</sequence>
<feature type="region of interest" description="Disordered" evidence="1">
    <location>
        <begin position="36"/>
        <end position="64"/>
    </location>
</feature>
<protein>
    <submittedName>
        <fullName evidence="2">Uncharacterized protein</fullName>
    </submittedName>
</protein>
<comment type="caution">
    <text evidence="2">The sequence shown here is derived from an EMBL/GenBank/DDBJ whole genome shotgun (WGS) entry which is preliminary data.</text>
</comment>
<organism evidence="2 3">
    <name type="scientific">Nakamurella endophytica</name>
    <dbReference type="NCBI Taxonomy" id="1748367"/>
    <lineage>
        <taxon>Bacteria</taxon>
        <taxon>Bacillati</taxon>
        <taxon>Actinomycetota</taxon>
        <taxon>Actinomycetes</taxon>
        <taxon>Nakamurellales</taxon>
        <taxon>Nakamurellaceae</taxon>
        <taxon>Nakamurella</taxon>
    </lineage>
</organism>
<dbReference type="AlphaFoldDB" id="A0A917WB63"/>
<name>A0A917WB63_9ACTN</name>
<evidence type="ECO:0000256" key="1">
    <source>
        <dbReference type="SAM" id="MobiDB-lite"/>
    </source>
</evidence>